<dbReference type="SUPFAM" id="SSF57701">
    <property type="entry name" value="Zn2/Cys6 DNA-binding domain"/>
    <property type="match status" value="1"/>
</dbReference>
<dbReference type="AlphaFoldDB" id="A0A0U5GV42"/>
<keyword evidence="1" id="KW-0805">Transcription regulation</keyword>
<accession>A0A0U5GV42</accession>
<dbReference type="Gene3D" id="4.10.240.10">
    <property type="entry name" value="Zn(2)-C6 fungal-type DNA-binding domain"/>
    <property type="match status" value="1"/>
</dbReference>
<evidence type="ECO:0000256" key="1">
    <source>
        <dbReference type="ARBA" id="ARBA00023015"/>
    </source>
</evidence>
<dbReference type="InterPro" id="IPR053187">
    <property type="entry name" value="Notoamide_regulator"/>
</dbReference>
<dbReference type="EMBL" id="CDMC01000006">
    <property type="protein sequence ID" value="CEN61698.1"/>
    <property type="molecule type" value="Genomic_DNA"/>
</dbReference>
<gene>
    <name evidence="7" type="ORF">ASPCAL08348</name>
</gene>
<keyword evidence="3" id="KW-0804">Transcription</keyword>
<keyword evidence="4" id="KW-0539">Nucleus</keyword>
<dbReference type="Proteomes" id="UP000054771">
    <property type="component" value="Unassembled WGS sequence"/>
</dbReference>
<dbReference type="CDD" id="cd00067">
    <property type="entry name" value="GAL4"/>
    <property type="match status" value="1"/>
</dbReference>
<dbReference type="GO" id="GO:0008270">
    <property type="term" value="F:zinc ion binding"/>
    <property type="evidence" value="ECO:0007669"/>
    <property type="project" value="InterPro"/>
</dbReference>
<evidence type="ECO:0000259" key="6">
    <source>
        <dbReference type="PROSITE" id="PS50048"/>
    </source>
</evidence>
<feature type="region of interest" description="Disordered" evidence="5">
    <location>
        <begin position="1"/>
        <end position="72"/>
    </location>
</feature>
<dbReference type="InterPro" id="IPR001138">
    <property type="entry name" value="Zn2Cys6_DnaBD"/>
</dbReference>
<keyword evidence="2" id="KW-0238">DNA-binding</keyword>
<evidence type="ECO:0000256" key="2">
    <source>
        <dbReference type="ARBA" id="ARBA00023125"/>
    </source>
</evidence>
<dbReference type="PROSITE" id="PS50048">
    <property type="entry name" value="ZN2_CY6_FUNGAL_2"/>
    <property type="match status" value="1"/>
</dbReference>
<evidence type="ECO:0000313" key="7">
    <source>
        <dbReference type="EMBL" id="CEN61698.1"/>
    </source>
</evidence>
<evidence type="ECO:0000256" key="5">
    <source>
        <dbReference type="SAM" id="MobiDB-lite"/>
    </source>
</evidence>
<dbReference type="Pfam" id="PF00172">
    <property type="entry name" value="Zn_clus"/>
    <property type="match status" value="1"/>
</dbReference>
<dbReference type="GO" id="GO:0000981">
    <property type="term" value="F:DNA-binding transcription factor activity, RNA polymerase II-specific"/>
    <property type="evidence" value="ECO:0007669"/>
    <property type="project" value="InterPro"/>
</dbReference>
<evidence type="ECO:0000256" key="4">
    <source>
        <dbReference type="ARBA" id="ARBA00023242"/>
    </source>
</evidence>
<dbReference type="PANTHER" id="PTHR47256">
    <property type="entry name" value="ZN(II)2CYS6 TRANSCRIPTION FACTOR (EUROFUNG)-RELATED"/>
    <property type="match status" value="1"/>
</dbReference>
<proteinExistence type="predicted"/>
<name>A0A0U5GV42_ASPCI</name>
<organism evidence="7 8">
    <name type="scientific">Aspergillus calidoustus</name>
    <dbReference type="NCBI Taxonomy" id="454130"/>
    <lineage>
        <taxon>Eukaryota</taxon>
        <taxon>Fungi</taxon>
        <taxon>Dikarya</taxon>
        <taxon>Ascomycota</taxon>
        <taxon>Pezizomycotina</taxon>
        <taxon>Eurotiomycetes</taxon>
        <taxon>Eurotiomycetidae</taxon>
        <taxon>Eurotiales</taxon>
        <taxon>Aspergillaceae</taxon>
        <taxon>Aspergillus</taxon>
        <taxon>Aspergillus subgen. Nidulantes</taxon>
    </lineage>
</organism>
<sequence>MKSAIPANNVIDAPPPHLATPLDSPGTSGSFQFPTSNLPSLSPTTSPTSPATSDANKVPIPRIPVPETPRTQPRTVRACAQCQKKKTKCDGAKPKCRFCERSGAICTYTKSKRESQQLQFQSFEQRINAYESLLQEIISQNNTQDSRLSIQDAIRRRFQASPDFFSTLLAANSPLDQHIPLPRPGLSLRRMHQAWQANENRQALVLAQQPPVQVTSIEHWTSLVDDDVASHLLSLYFTWENPIWQLVDQNQFVHDLERGRTRFCSSLLVHILLFYGCVSTSHTWINSANSPQSFSYNLTRITDRSEEKVLGDKLYAAIQRLWQQDKDRVDLPTVQSSILIGLLCCTFGLDKIGTQYITRGAEISARLAAILNCQKLVSWAVFDIHALACQVYRKPPVLDEPPAVQFSQEEAALLDEGAEWCPYPIQSPVAQPFYYTASWVRSELVAIVHDIACFALKFPASTLNCDDWDYGHTLHQKLLSWNAKLPWSVLPRHNTTPHIICLQFVTRPTLRTNH</sequence>
<feature type="domain" description="Zn(2)-C6 fungal-type" evidence="6">
    <location>
        <begin position="78"/>
        <end position="108"/>
    </location>
</feature>
<evidence type="ECO:0000256" key="3">
    <source>
        <dbReference type="ARBA" id="ARBA00023163"/>
    </source>
</evidence>
<protein>
    <recommendedName>
        <fullName evidence="6">Zn(2)-C6 fungal-type domain-containing protein</fullName>
    </recommendedName>
</protein>
<dbReference type="OrthoDB" id="4161332at2759"/>
<reference evidence="8" key="1">
    <citation type="journal article" date="2016" name="Genome Announc.">
        <title>Draft genome sequences of fungus Aspergillus calidoustus.</title>
        <authorList>
            <person name="Horn F."/>
            <person name="Linde J."/>
            <person name="Mattern D.J."/>
            <person name="Walther G."/>
            <person name="Guthke R."/>
            <person name="Scherlach K."/>
            <person name="Martin K."/>
            <person name="Brakhage A.A."/>
            <person name="Petzke L."/>
            <person name="Valiante V."/>
        </authorList>
    </citation>
    <scope>NUCLEOTIDE SEQUENCE [LARGE SCALE GENOMIC DNA]</scope>
    <source>
        <strain evidence="8">SF006504</strain>
    </source>
</reference>
<dbReference type="CDD" id="cd12148">
    <property type="entry name" value="fungal_TF_MHR"/>
    <property type="match status" value="1"/>
</dbReference>
<feature type="compositionally biased region" description="Low complexity" evidence="5">
    <location>
        <begin position="34"/>
        <end position="53"/>
    </location>
</feature>
<dbReference type="InterPro" id="IPR036864">
    <property type="entry name" value="Zn2-C6_fun-type_DNA-bd_sf"/>
</dbReference>
<dbReference type="GO" id="GO:0003677">
    <property type="term" value="F:DNA binding"/>
    <property type="evidence" value="ECO:0007669"/>
    <property type="project" value="UniProtKB-KW"/>
</dbReference>
<dbReference type="PANTHER" id="PTHR47256:SF3">
    <property type="entry name" value="ZN(II)2CYS6 TRANSCRIPTION FACTOR (EUROFUNG)"/>
    <property type="match status" value="1"/>
</dbReference>
<keyword evidence="8" id="KW-1185">Reference proteome</keyword>
<dbReference type="SMART" id="SM00066">
    <property type="entry name" value="GAL4"/>
    <property type="match status" value="1"/>
</dbReference>
<evidence type="ECO:0000313" key="8">
    <source>
        <dbReference type="Proteomes" id="UP000054771"/>
    </source>
</evidence>